<comment type="domain">
    <text evidence="10">Consists of 16-stranded beta-barrel sheets, with large surface-exposed loops, that form a transmembrane pore at the center of each barrel. The pore is partially ocluded by a peptide loop that folds into the pore lumen.</text>
</comment>
<evidence type="ECO:0000256" key="7">
    <source>
        <dbReference type="ARBA" id="ARBA00023114"/>
    </source>
</evidence>
<sequence length="561" mass="59013">MEALVLKELIRQISGEKICRPTSGSRTALIGGTLGLPGPGSRLARVQLRSDSIPTCRRDRARFRSVIKQIVLASAAGLVVFDGALAADLPVKAKAIEYVKVCSLYGAGFYYIPGSDTCIQVGGYLRAETTLVPGRVNGGSGANNSLSNYYTMRSRDALDIDTRTATEYGVLRTFFEGRFQWTTGGYGGAGAGLTGGATTYSGDAAGGGTFALYYAFIQFAGFTFGQAQTQFATPWAEYPANNVELPGSGGGDPVNQIAYTADFGQGITASFSAQDQVAKYTSNIWNVSGASATGLATGTYGASDIGGSRAPDLVASLRVDQAWGLFQASVAAHDNHAAYYGATELTGHPSDKWGWAGQLALSIKNLPTGPGDTINLTGVYTNGASRYNFQNLVPATYAMYSGTGLTGAYQSLGIGGLSDSVFTAGSGQQLTTTYGFNGGYTHNWNPYWASSIYGAWAAVRYSSTAKSYMCGAFVSSLALSSGGPGCNPDFNYEVVGTRTTWTPVKNLTFSADLTYTVLDQKYAGGSTVTLPVQTGIAKPGATYELKDQSTVSLLLRVQRNW</sequence>
<evidence type="ECO:0000256" key="1">
    <source>
        <dbReference type="ARBA" id="ARBA00009521"/>
    </source>
</evidence>
<evidence type="ECO:0000256" key="8">
    <source>
        <dbReference type="ARBA" id="ARBA00023136"/>
    </source>
</evidence>
<keyword evidence="4 10" id="KW-0812">Transmembrane</keyword>
<evidence type="ECO:0000256" key="4">
    <source>
        <dbReference type="ARBA" id="ARBA00022692"/>
    </source>
</evidence>
<keyword evidence="9 10" id="KW-0998">Cell outer membrane</keyword>
<evidence type="ECO:0000313" key="12">
    <source>
        <dbReference type="Proteomes" id="UP000594621"/>
    </source>
</evidence>
<dbReference type="KEGG" id="bcou:IC761_30645"/>
<keyword evidence="2 10" id="KW-0813">Transport</keyword>
<keyword evidence="5" id="KW-0732">Signal</keyword>
<reference evidence="11 12" key="1">
    <citation type="submission" date="2020-09" db="EMBL/GenBank/DDBJ databases">
        <title>Complete genomes of bradyrhizobia occurring on native shrubby legumes in Australia.</title>
        <authorList>
            <person name="Lafay B."/>
        </authorList>
    </citation>
    <scope>NUCLEOTIDE SEQUENCE [LARGE SCALE GENOMIC DNA]</scope>
    <source>
        <strain evidence="11 12">BDV5040</strain>
    </source>
</reference>
<dbReference type="InterPro" id="IPR003684">
    <property type="entry name" value="Porin_alphabac"/>
</dbReference>
<dbReference type="Pfam" id="PF02530">
    <property type="entry name" value="Porin_2"/>
    <property type="match status" value="1"/>
</dbReference>
<comment type="similarity">
    <text evidence="1 10">Belongs to the alphaproteobacteria porin family.</text>
</comment>
<dbReference type="AlphaFoldDB" id="A0A7S9GZN2"/>
<comment type="subcellular location">
    <subcellularLocation>
        <location evidence="10">Cell outer membrane</location>
        <topology evidence="10">Multi-pass membrane protein</topology>
    </subcellularLocation>
</comment>
<keyword evidence="7 10" id="KW-0626">Porin</keyword>
<dbReference type="GO" id="GO:0046930">
    <property type="term" value="C:pore complex"/>
    <property type="evidence" value="ECO:0007669"/>
    <property type="project" value="UniProtKB-KW"/>
</dbReference>
<keyword evidence="6 10" id="KW-0406">Ion transport</keyword>
<evidence type="ECO:0000256" key="10">
    <source>
        <dbReference type="RuleBase" id="RU364005"/>
    </source>
</evidence>
<evidence type="ECO:0000256" key="2">
    <source>
        <dbReference type="ARBA" id="ARBA00022448"/>
    </source>
</evidence>
<dbReference type="GO" id="GO:0009279">
    <property type="term" value="C:cell outer membrane"/>
    <property type="evidence" value="ECO:0007669"/>
    <property type="project" value="UniProtKB-SubCell"/>
</dbReference>
<keyword evidence="8 10" id="KW-0472">Membrane</keyword>
<dbReference type="GO" id="GO:0015288">
    <property type="term" value="F:porin activity"/>
    <property type="evidence" value="ECO:0007669"/>
    <property type="project" value="UniProtKB-KW"/>
</dbReference>
<evidence type="ECO:0000256" key="3">
    <source>
        <dbReference type="ARBA" id="ARBA00022452"/>
    </source>
</evidence>
<evidence type="ECO:0000256" key="5">
    <source>
        <dbReference type="ARBA" id="ARBA00022729"/>
    </source>
</evidence>
<evidence type="ECO:0000313" key="11">
    <source>
        <dbReference type="EMBL" id="QPF90790.1"/>
    </source>
</evidence>
<keyword evidence="3 10" id="KW-1134">Transmembrane beta strand</keyword>
<organism evidence="11 12">
    <name type="scientific">Bradyrhizobium commune</name>
    <dbReference type="NCBI Taxonomy" id="83627"/>
    <lineage>
        <taxon>Bacteria</taxon>
        <taxon>Pseudomonadati</taxon>
        <taxon>Pseudomonadota</taxon>
        <taxon>Alphaproteobacteria</taxon>
        <taxon>Hyphomicrobiales</taxon>
        <taxon>Nitrobacteraceae</taxon>
        <taxon>Bradyrhizobium</taxon>
    </lineage>
</organism>
<comment type="function">
    <text evidence="10">Forms passive diffusion pores that allow small molecular weight hydrophilic materials across the outer membrane.</text>
</comment>
<dbReference type="EMBL" id="CP061379">
    <property type="protein sequence ID" value="QPF90790.1"/>
    <property type="molecule type" value="Genomic_DNA"/>
</dbReference>
<gene>
    <name evidence="11" type="ORF">IC761_30645</name>
</gene>
<evidence type="ECO:0000256" key="6">
    <source>
        <dbReference type="ARBA" id="ARBA00023065"/>
    </source>
</evidence>
<proteinExistence type="inferred from homology"/>
<dbReference type="Proteomes" id="UP000594621">
    <property type="component" value="Chromosome"/>
</dbReference>
<evidence type="ECO:0000256" key="9">
    <source>
        <dbReference type="ARBA" id="ARBA00023237"/>
    </source>
</evidence>
<accession>A0A7S9GZN2</accession>
<keyword evidence="12" id="KW-1185">Reference proteome</keyword>
<protein>
    <recommendedName>
        <fullName evidence="10">Porin</fullName>
    </recommendedName>
</protein>
<name>A0A7S9GZN2_9BRAD</name>
<dbReference type="GO" id="GO:0006811">
    <property type="term" value="P:monoatomic ion transport"/>
    <property type="evidence" value="ECO:0007669"/>
    <property type="project" value="UniProtKB-KW"/>
</dbReference>